<dbReference type="Pfam" id="PF13427">
    <property type="entry name" value="AadA_C"/>
    <property type="match status" value="1"/>
</dbReference>
<reference evidence="4" key="1">
    <citation type="journal article" date="2014" name="Int. J. Syst. Evol. Microbiol.">
        <title>Complete genome sequence of Corynebacterium casei LMG S-19264T (=DSM 44701T), isolated from a smear-ripened cheese.</title>
        <authorList>
            <consortium name="US DOE Joint Genome Institute (JGI-PGF)"/>
            <person name="Walter F."/>
            <person name="Albersmeier A."/>
            <person name="Kalinowski J."/>
            <person name="Ruckert C."/>
        </authorList>
    </citation>
    <scope>NUCLEOTIDE SEQUENCE</scope>
    <source>
        <strain evidence="4">CGMCC 1.15085</strain>
    </source>
</reference>
<gene>
    <name evidence="4" type="ORF">GCM10011492_30230</name>
</gene>
<evidence type="ECO:0000259" key="3">
    <source>
        <dbReference type="Pfam" id="PF13427"/>
    </source>
</evidence>
<evidence type="ECO:0000256" key="2">
    <source>
        <dbReference type="SAM" id="MobiDB-lite"/>
    </source>
</evidence>
<name>A0A916WW81_9MICO</name>
<keyword evidence="1" id="KW-0808">Transferase</keyword>
<dbReference type="GO" id="GO:0016740">
    <property type="term" value="F:transferase activity"/>
    <property type="evidence" value="ECO:0007669"/>
    <property type="project" value="UniProtKB-KW"/>
</dbReference>
<comment type="caution">
    <text evidence="4">The sequence shown here is derived from an EMBL/GenBank/DDBJ whole genome shotgun (WGS) entry which is preliminary data.</text>
</comment>
<feature type="domain" description="Adenylyltransferase AadA C-terminal" evidence="3">
    <location>
        <begin position="205"/>
        <end position="253"/>
    </location>
</feature>
<accession>A0A916WW81</accession>
<protein>
    <recommendedName>
        <fullName evidence="3">Adenylyltransferase AadA C-terminal domain-containing protein</fullName>
    </recommendedName>
</protein>
<feature type="region of interest" description="Disordered" evidence="2">
    <location>
        <begin position="1"/>
        <end position="28"/>
    </location>
</feature>
<evidence type="ECO:0000313" key="4">
    <source>
        <dbReference type="EMBL" id="GGB37437.1"/>
    </source>
</evidence>
<dbReference type="EMBL" id="BMHI01000004">
    <property type="protein sequence ID" value="GGB37437.1"/>
    <property type="molecule type" value="Genomic_DNA"/>
</dbReference>
<evidence type="ECO:0000256" key="1">
    <source>
        <dbReference type="ARBA" id="ARBA00022679"/>
    </source>
</evidence>
<organism evidence="4 5">
    <name type="scientific">Flexivirga endophytica</name>
    <dbReference type="NCBI Taxonomy" id="1849103"/>
    <lineage>
        <taxon>Bacteria</taxon>
        <taxon>Bacillati</taxon>
        <taxon>Actinomycetota</taxon>
        <taxon>Actinomycetes</taxon>
        <taxon>Micrococcales</taxon>
        <taxon>Dermacoccaceae</taxon>
        <taxon>Flexivirga</taxon>
    </lineage>
</organism>
<sequence length="277" mass="29673">MLQGEPTRTADGGVPGSETRLREDDDLMDDKARQTETAAGGLARTCAAILGPNLYAAVLHGSLTLGDFEPGRNDIDLMLVTGPDGLSATDRDHIVDAVDNARVGAAKAVDLIVVTSTAAGRPSRAPASELEVARYSDGIHVESAKAANEDLVVELSMARTSGRSLIGIPVDRAIGQVPARWVKDRGLFWLGRWLTLADDAEHAELMVLTACRIWHFDTEGTYCSKPQAGQWALARDPSLSGITRALRQRRGDRDTIISADDVTHVLLTVLDDVGARD</sequence>
<reference evidence="4" key="2">
    <citation type="submission" date="2020-09" db="EMBL/GenBank/DDBJ databases">
        <authorList>
            <person name="Sun Q."/>
            <person name="Zhou Y."/>
        </authorList>
    </citation>
    <scope>NUCLEOTIDE SEQUENCE</scope>
    <source>
        <strain evidence="4">CGMCC 1.15085</strain>
    </source>
</reference>
<dbReference type="InterPro" id="IPR025184">
    <property type="entry name" value="AadA_C"/>
</dbReference>
<dbReference type="AlphaFoldDB" id="A0A916WW81"/>
<keyword evidence="5" id="KW-1185">Reference proteome</keyword>
<dbReference type="Proteomes" id="UP000636793">
    <property type="component" value="Unassembled WGS sequence"/>
</dbReference>
<feature type="compositionally biased region" description="Basic and acidic residues" evidence="2">
    <location>
        <begin position="19"/>
        <end position="28"/>
    </location>
</feature>
<proteinExistence type="predicted"/>
<dbReference type="RefSeq" id="WP_188837836.1">
    <property type="nucleotide sequence ID" value="NZ_BMHI01000004.1"/>
</dbReference>
<evidence type="ECO:0000313" key="5">
    <source>
        <dbReference type="Proteomes" id="UP000636793"/>
    </source>
</evidence>